<feature type="transmembrane region" description="Helical" evidence="1">
    <location>
        <begin position="73"/>
        <end position="95"/>
    </location>
</feature>
<evidence type="ECO:0000259" key="2">
    <source>
        <dbReference type="Pfam" id="PF04773"/>
    </source>
</evidence>
<organism evidence="4 5">
    <name type="scientific">Sphingobacterium lactis</name>
    <dbReference type="NCBI Taxonomy" id="797291"/>
    <lineage>
        <taxon>Bacteria</taxon>
        <taxon>Pseudomonadati</taxon>
        <taxon>Bacteroidota</taxon>
        <taxon>Sphingobacteriia</taxon>
        <taxon>Sphingobacteriales</taxon>
        <taxon>Sphingobacteriaceae</taxon>
        <taxon>Sphingobacterium</taxon>
    </lineage>
</organism>
<evidence type="ECO:0000256" key="1">
    <source>
        <dbReference type="SAM" id="Phobius"/>
    </source>
</evidence>
<name>A0A1H5YSZ6_9SPHI</name>
<dbReference type="Pfam" id="PF04773">
    <property type="entry name" value="FecR"/>
    <property type="match status" value="1"/>
</dbReference>
<dbReference type="PIRSF" id="PIRSF018266">
    <property type="entry name" value="FecR"/>
    <property type="match status" value="1"/>
</dbReference>
<keyword evidence="1" id="KW-0472">Membrane</keyword>
<reference evidence="5" key="1">
    <citation type="submission" date="2016-10" db="EMBL/GenBank/DDBJ databases">
        <authorList>
            <person name="Varghese N."/>
            <person name="Submissions S."/>
        </authorList>
    </citation>
    <scope>NUCLEOTIDE SEQUENCE [LARGE SCALE GENOMIC DNA]</scope>
    <source>
        <strain evidence="5">DSM 22361</strain>
    </source>
</reference>
<keyword evidence="5" id="KW-1185">Reference proteome</keyword>
<evidence type="ECO:0000313" key="4">
    <source>
        <dbReference type="EMBL" id="SEG27369.1"/>
    </source>
</evidence>
<keyword evidence="1" id="KW-1133">Transmembrane helix</keyword>
<protein>
    <submittedName>
        <fullName evidence="4">Ferric-dicitrate binding protein FerR, regulates iron transport through sigma-19</fullName>
    </submittedName>
</protein>
<dbReference type="PANTHER" id="PTHR30273">
    <property type="entry name" value="PERIPLASMIC SIGNAL SENSOR AND SIGMA FACTOR ACTIVATOR FECR-RELATED"/>
    <property type="match status" value="1"/>
</dbReference>
<evidence type="ECO:0000313" key="5">
    <source>
        <dbReference type="Proteomes" id="UP000236731"/>
    </source>
</evidence>
<dbReference type="Proteomes" id="UP000236731">
    <property type="component" value="Unassembled WGS sequence"/>
</dbReference>
<dbReference type="InterPro" id="IPR012373">
    <property type="entry name" value="Ferrdict_sens_TM"/>
</dbReference>
<keyword evidence="1" id="KW-0812">Transmembrane</keyword>
<proteinExistence type="predicted"/>
<dbReference type="OrthoDB" id="700427at2"/>
<dbReference type="InterPro" id="IPR006860">
    <property type="entry name" value="FecR"/>
</dbReference>
<dbReference type="PANTHER" id="PTHR30273:SF2">
    <property type="entry name" value="PROTEIN FECR"/>
    <property type="match status" value="1"/>
</dbReference>
<dbReference type="EMBL" id="FNUT01000006">
    <property type="protein sequence ID" value="SEG27369.1"/>
    <property type="molecule type" value="Genomic_DNA"/>
</dbReference>
<sequence>MQQDKGHSEKILRKYQTGTLTDAEKKSVAQWLSKLDSQEGEVPSTEVNAMEQRSIQEIRQQYFPKPVRPLFSLYSKIAAIAACVLTMLGLGLWYYQDSQHSQSVMAAAEDMQVVATGIGEQKTISLSDGSQVILNSQSQLAYPKKFHADSREVKLTGEAFFEVSKNPEKPFRVQMQDFDVQVLGTSFNIKSYPADATYSVSVKTGRVAVSNKDQEEIILNRGEGVRIMAESGSWERQEINPESISAWKTGKLVFMDESLADIAKVLERRYHISITFKDAAIAQQKLNITIKDQALSQVLDVLQLSGNFGYTKQADRILIWGK</sequence>
<dbReference type="AlphaFoldDB" id="A0A1H5YSZ6"/>
<dbReference type="Pfam" id="PF16344">
    <property type="entry name" value="FecR_C"/>
    <property type="match status" value="1"/>
</dbReference>
<dbReference type="InterPro" id="IPR032508">
    <property type="entry name" value="FecR_C"/>
</dbReference>
<dbReference type="Gene3D" id="2.60.120.1440">
    <property type="match status" value="1"/>
</dbReference>
<feature type="domain" description="FecR protein" evidence="2">
    <location>
        <begin position="113"/>
        <end position="207"/>
    </location>
</feature>
<accession>A0A1H5YSZ6</accession>
<dbReference type="RefSeq" id="WP_103906294.1">
    <property type="nucleotide sequence ID" value="NZ_CP049246.1"/>
</dbReference>
<evidence type="ECO:0000259" key="3">
    <source>
        <dbReference type="Pfam" id="PF16344"/>
    </source>
</evidence>
<feature type="domain" description="Protein FecR C-terminal" evidence="3">
    <location>
        <begin position="251"/>
        <end position="319"/>
    </location>
</feature>
<gene>
    <name evidence="4" type="ORF">SAMN05421877_106120</name>
</gene>
<dbReference type="GO" id="GO:0016989">
    <property type="term" value="F:sigma factor antagonist activity"/>
    <property type="evidence" value="ECO:0007669"/>
    <property type="project" value="TreeGrafter"/>
</dbReference>
<dbReference type="Gene3D" id="3.55.50.30">
    <property type="match status" value="1"/>
</dbReference>